<reference evidence="2" key="1">
    <citation type="journal article" date="2015" name="Nature">
        <title>Complex archaea that bridge the gap between prokaryotes and eukaryotes.</title>
        <authorList>
            <person name="Spang A."/>
            <person name="Saw J.H."/>
            <person name="Jorgensen S.L."/>
            <person name="Zaremba-Niedzwiedzka K."/>
            <person name="Martijn J."/>
            <person name="Lind A.E."/>
            <person name="van Eijk R."/>
            <person name="Schleper C."/>
            <person name="Guy L."/>
            <person name="Ettema T.J."/>
        </authorList>
    </citation>
    <scope>NUCLEOTIDE SEQUENCE</scope>
</reference>
<accession>A0A0F9MYK9</accession>
<organism evidence="2">
    <name type="scientific">marine sediment metagenome</name>
    <dbReference type="NCBI Taxonomy" id="412755"/>
    <lineage>
        <taxon>unclassified sequences</taxon>
        <taxon>metagenomes</taxon>
        <taxon>ecological metagenomes</taxon>
    </lineage>
</organism>
<protein>
    <submittedName>
        <fullName evidence="2">Uncharacterized protein</fullName>
    </submittedName>
</protein>
<proteinExistence type="predicted"/>
<feature type="region of interest" description="Disordered" evidence="1">
    <location>
        <begin position="1"/>
        <end position="22"/>
    </location>
</feature>
<evidence type="ECO:0000313" key="2">
    <source>
        <dbReference type="EMBL" id="KKM74347.1"/>
    </source>
</evidence>
<gene>
    <name evidence="2" type="ORF">LCGC14_1401150</name>
</gene>
<evidence type="ECO:0000256" key="1">
    <source>
        <dbReference type="SAM" id="MobiDB-lite"/>
    </source>
</evidence>
<comment type="caution">
    <text evidence="2">The sequence shown here is derived from an EMBL/GenBank/DDBJ whole genome shotgun (WGS) entry which is preliminary data.</text>
</comment>
<sequence length="22" mass="2531">LSGVNKMLILMRGKENGKEEKR</sequence>
<name>A0A0F9MYK9_9ZZZZ</name>
<dbReference type="AlphaFoldDB" id="A0A0F9MYK9"/>
<feature type="compositionally biased region" description="Basic and acidic residues" evidence="1">
    <location>
        <begin position="12"/>
        <end position="22"/>
    </location>
</feature>
<dbReference type="EMBL" id="LAZR01009154">
    <property type="protein sequence ID" value="KKM74347.1"/>
    <property type="molecule type" value="Genomic_DNA"/>
</dbReference>
<feature type="non-terminal residue" evidence="2">
    <location>
        <position position="1"/>
    </location>
</feature>